<organism evidence="1 2">
    <name type="scientific">Ophiobolus disseminans</name>
    <dbReference type="NCBI Taxonomy" id="1469910"/>
    <lineage>
        <taxon>Eukaryota</taxon>
        <taxon>Fungi</taxon>
        <taxon>Dikarya</taxon>
        <taxon>Ascomycota</taxon>
        <taxon>Pezizomycotina</taxon>
        <taxon>Dothideomycetes</taxon>
        <taxon>Pleosporomycetidae</taxon>
        <taxon>Pleosporales</taxon>
        <taxon>Pleosporineae</taxon>
        <taxon>Phaeosphaeriaceae</taxon>
        <taxon>Ophiobolus</taxon>
    </lineage>
</organism>
<gene>
    <name evidence="1" type="ORF">CC86DRAFT_396896</name>
</gene>
<proteinExistence type="predicted"/>
<keyword evidence="2" id="KW-1185">Reference proteome</keyword>
<evidence type="ECO:0000313" key="2">
    <source>
        <dbReference type="Proteomes" id="UP000799424"/>
    </source>
</evidence>
<dbReference type="EMBL" id="MU006235">
    <property type="protein sequence ID" value="KAF2821945.1"/>
    <property type="molecule type" value="Genomic_DNA"/>
</dbReference>
<dbReference type="AlphaFoldDB" id="A0A6A6ZNX2"/>
<dbReference type="OrthoDB" id="437457at2759"/>
<accession>A0A6A6ZNX2</accession>
<dbReference type="Proteomes" id="UP000799424">
    <property type="component" value="Unassembled WGS sequence"/>
</dbReference>
<reference evidence="1" key="1">
    <citation type="journal article" date="2020" name="Stud. Mycol.">
        <title>101 Dothideomycetes genomes: a test case for predicting lifestyles and emergence of pathogens.</title>
        <authorList>
            <person name="Haridas S."/>
            <person name="Albert R."/>
            <person name="Binder M."/>
            <person name="Bloem J."/>
            <person name="Labutti K."/>
            <person name="Salamov A."/>
            <person name="Andreopoulos B."/>
            <person name="Baker S."/>
            <person name="Barry K."/>
            <person name="Bills G."/>
            <person name="Bluhm B."/>
            <person name="Cannon C."/>
            <person name="Castanera R."/>
            <person name="Culley D."/>
            <person name="Daum C."/>
            <person name="Ezra D."/>
            <person name="Gonzalez J."/>
            <person name="Henrissat B."/>
            <person name="Kuo A."/>
            <person name="Liang C."/>
            <person name="Lipzen A."/>
            <person name="Lutzoni F."/>
            <person name="Magnuson J."/>
            <person name="Mondo S."/>
            <person name="Nolan M."/>
            <person name="Ohm R."/>
            <person name="Pangilinan J."/>
            <person name="Park H.-J."/>
            <person name="Ramirez L."/>
            <person name="Alfaro M."/>
            <person name="Sun H."/>
            <person name="Tritt A."/>
            <person name="Yoshinaga Y."/>
            <person name="Zwiers L.-H."/>
            <person name="Turgeon B."/>
            <person name="Goodwin S."/>
            <person name="Spatafora J."/>
            <person name="Crous P."/>
            <person name="Grigoriev I."/>
        </authorList>
    </citation>
    <scope>NUCLEOTIDE SEQUENCE</scope>
    <source>
        <strain evidence="1">CBS 113818</strain>
    </source>
</reference>
<evidence type="ECO:0000313" key="1">
    <source>
        <dbReference type="EMBL" id="KAF2821945.1"/>
    </source>
</evidence>
<name>A0A6A6ZNX2_9PLEO</name>
<sequence>MSRVHEDDTGEVIKVVRLACTMEPGVFFEVDIPANHHIFDGPLLEVPAKLDIPLVIYRLGTQSNYRPDLDCQIATFLNIKYEDGLAPPQWQSHVGSCLLARKDISSKHLEAVWMYIDKILDYYGELGTREAQELISREGFEKWLENYKRIEIYDGREEWKDVGSLYDL</sequence>
<protein>
    <submittedName>
        <fullName evidence="1">Uncharacterized protein</fullName>
    </submittedName>
</protein>